<reference evidence="1 2" key="1">
    <citation type="journal article" date="2021" name="Nat. Plants">
        <title>The Taxus genome provides insights into paclitaxel biosynthesis.</title>
        <authorList>
            <person name="Xiong X."/>
            <person name="Gou J."/>
            <person name="Liao Q."/>
            <person name="Li Y."/>
            <person name="Zhou Q."/>
            <person name="Bi G."/>
            <person name="Li C."/>
            <person name="Du R."/>
            <person name="Wang X."/>
            <person name="Sun T."/>
            <person name="Guo L."/>
            <person name="Liang H."/>
            <person name="Lu P."/>
            <person name="Wu Y."/>
            <person name="Zhang Z."/>
            <person name="Ro D.K."/>
            <person name="Shang Y."/>
            <person name="Huang S."/>
            <person name="Yan J."/>
        </authorList>
    </citation>
    <scope>NUCLEOTIDE SEQUENCE [LARGE SCALE GENOMIC DNA]</scope>
    <source>
        <strain evidence="1">Ta-2019</strain>
    </source>
</reference>
<dbReference type="AlphaFoldDB" id="A0AA38CAR7"/>
<accession>A0AA38CAR7</accession>
<proteinExistence type="predicted"/>
<comment type="caution">
    <text evidence="1">The sequence shown here is derived from an EMBL/GenBank/DDBJ whole genome shotgun (WGS) entry which is preliminary data.</text>
</comment>
<dbReference type="EMBL" id="JAHRHJ020000010">
    <property type="protein sequence ID" value="KAH9298131.1"/>
    <property type="molecule type" value="Genomic_DNA"/>
</dbReference>
<dbReference type="Proteomes" id="UP000824469">
    <property type="component" value="Unassembled WGS sequence"/>
</dbReference>
<organism evidence="1 2">
    <name type="scientific">Taxus chinensis</name>
    <name type="common">Chinese yew</name>
    <name type="synonym">Taxus wallichiana var. chinensis</name>
    <dbReference type="NCBI Taxonomy" id="29808"/>
    <lineage>
        <taxon>Eukaryota</taxon>
        <taxon>Viridiplantae</taxon>
        <taxon>Streptophyta</taxon>
        <taxon>Embryophyta</taxon>
        <taxon>Tracheophyta</taxon>
        <taxon>Spermatophyta</taxon>
        <taxon>Pinopsida</taxon>
        <taxon>Pinidae</taxon>
        <taxon>Conifers II</taxon>
        <taxon>Cupressales</taxon>
        <taxon>Taxaceae</taxon>
        <taxon>Taxus</taxon>
    </lineage>
</organism>
<name>A0AA38CAR7_TAXCH</name>
<feature type="non-terminal residue" evidence="1">
    <location>
        <position position="1"/>
    </location>
</feature>
<evidence type="ECO:0000313" key="1">
    <source>
        <dbReference type="EMBL" id="KAH9298131.1"/>
    </source>
</evidence>
<keyword evidence="2" id="KW-1185">Reference proteome</keyword>
<sequence length="61" mass="6895">VHFDEEESKEVENMDVNHIISTCEVMDNANEKVSAYHEPMKTKKVNIGSKVEPKDAAIGDY</sequence>
<gene>
    <name evidence="1" type="ORF">KI387_029813</name>
</gene>
<evidence type="ECO:0000313" key="2">
    <source>
        <dbReference type="Proteomes" id="UP000824469"/>
    </source>
</evidence>
<protein>
    <submittedName>
        <fullName evidence="1">Uncharacterized protein</fullName>
    </submittedName>
</protein>